<evidence type="ECO:0000256" key="4">
    <source>
        <dbReference type="ARBA" id="ARBA00022617"/>
    </source>
</evidence>
<dbReference type="PROSITE" id="PS00086">
    <property type="entry name" value="CYTOCHROME_P450"/>
    <property type="match status" value="1"/>
</dbReference>
<keyword evidence="11" id="KW-0472">Membrane</keyword>
<dbReference type="CDD" id="cd11058">
    <property type="entry name" value="CYP60B-like"/>
    <property type="match status" value="1"/>
</dbReference>
<organism evidence="14 15">
    <name type="scientific">Lentithecium fluviatile CBS 122367</name>
    <dbReference type="NCBI Taxonomy" id="1168545"/>
    <lineage>
        <taxon>Eukaryota</taxon>
        <taxon>Fungi</taxon>
        <taxon>Dikarya</taxon>
        <taxon>Ascomycota</taxon>
        <taxon>Pezizomycotina</taxon>
        <taxon>Dothideomycetes</taxon>
        <taxon>Pleosporomycetidae</taxon>
        <taxon>Pleosporales</taxon>
        <taxon>Massarineae</taxon>
        <taxon>Lentitheciaceae</taxon>
        <taxon>Lentithecium</taxon>
    </lineage>
</organism>
<dbReference type="EMBL" id="MU005622">
    <property type="protein sequence ID" value="KAF2677436.1"/>
    <property type="molecule type" value="Genomic_DNA"/>
</dbReference>
<keyword evidence="10 13" id="KW-0503">Monooxygenase</keyword>
<protein>
    <submittedName>
        <fullName evidence="14">Cytochrome P450</fullName>
    </submittedName>
</protein>
<dbReference type="InterPro" id="IPR017972">
    <property type="entry name" value="Cyt_P450_CS"/>
</dbReference>
<evidence type="ECO:0000256" key="2">
    <source>
        <dbReference type="ARBA" id="ARBA00004370"/>
    </source>
</evidence>
<dbReference type="SUPFAM" id="SSF48264">
    <property type="entry name" value="Cytochrome P450"/>
    <property type="match status" value="1"/>
</dbReference>
<dbReference type="InterPro" id="IPR050121">
    <property type="entry name" value="Cytochrome_P450_monoxygenase"/>
</dbReference>
<dbReference type="GO" id="GO:0004497">
    <property type="term" value="F:monooxygenase activity"/>
    <property type="evidence" value="ECO:0007669"/>
    <property type="project" value="UniProtKB-KW"/>
</dbReference>
<dbReference type="AlphaFoldDB" id="A0A6G1IGT1"/>
<keyword evidence="6 12" id="KW-0479">Metal-binding</keyword>
<evidence type="ECO:0000256" key="13">
    <source>
        <dbReference type="RuleBase" id="RU000461"/>
    </source>
</evidence>
<dbReference type="GO" id="GO:0005506">
    <property type="term" value="F:iron ion binding"/>
    <property type="evidence" value="ECO:0007669"/>
    <property type="project" value="InterPro"/>
</dbReference>
<evidence type="ECO:0000313" key="14">
    <source>
        <dbReference type="EMBL" id="KAF2677436.1"/>
    </source>
</evidence>
<evidence type="ECO:0000256" key="7">
    <source>
        <dbReference type="ARBA" id="ARBA00022989"/>
    </source>
</evidence>
<evidence type="ECO:0000256" key="9">
    <source>
        <dbReference type="ARBA" id="ARBA00023004"/>
    </source>
</evidence>
<accession>A0A6G1IGT1</accession>
<dbReference type="GO" id="GO:0020037">
    <property type="term" value="F:heme binding"/>
    <property type="evidence" value="ECO:0007669"/>
    <property type="project" value="InterPro"/>
</dbReference>
<dbReference type="OrthoDB" id="1470350at2759"/>
<sequence>MAYNIYFHPLAGFPGPFLARSTLLWRIFHTMGGRFHRAIDKQHQVYGPVFRVSPSELSFASVSSWKAIYGHQPPGKGAHVKSEFYEMYGSGYKRLCIGSERNPARHSAMKRNLTSAFSTRALLEQESIVDRCVNDFVTKIGALKSSRTKGLNMTKWYEMISFDILGEMAFGESFHAVESGESPHFWSELIVSHLYFITVLDNLRRYPLFVTIGKLLLPFATTAVRDKHSGYTREKVNRRLAAKSPRKDFMTSLISKVSTGDIEKEEMTAHASTLVIAGGETTSTFLGAVTYYLLTTPEAYHRLKREIRDTFPTYEAINASAAQKLPYLQAVIAEGLRMYPPGSQGFPRVSAGVEIDGYWVPPGAEMYTSAWTVTHDAQYFKEPFTFNPERWLDPNSTDVKEASQPFSLGPRACLGRNFAYVEMNLILAKMHWTYDFELVDKNLDWEGSSHMHVMWWKPDLWVRVLPKA</sequence>
<evidence type="ECO:0000256" key="3">
    <source>
        <dbReference type="ARBA" id="ARBA00010617"/>
    </source>
</evidence>
<evidence type="ECO:0000256" key="8">
    <source>
        <dbReference type="ARBA" id="ARBA00023002"/>
    </source>
</evidence>
<dbReference type="InterPro" id="IPR002401">
    <property type="entry name" value="Cyt_P450_E_grp-I"/>
</dbReference>
<dbReference type="Gene3D" id="1.10.630.10">
    <property type="entry name" value="Cytochrome P450"/>
    <property type="match status" value="1"/>
</dbReference>
<name>A0A6G1IGT1_9PLEO</name>
<keyword evidence="4 12" id="KW-0349">Heme</keyword>
<dbReference type="PANTHER" id="PTHR24305:SF210">
    <property type="entry name" value="CYTOCHROME P450 MONOOXYGENASE ASQL-RELATED"/>
    <property type="match status" value="1"/>
</dbReference>
<evidence type="ECO:0000256" key="1">
    <source>
        <dbReference type="ARBA" id="ARBA00001971"/>
    </source>
</evidence>
<dbReference type="InterPro" id="IPR036396">
    <property type="entry name" value="Cyt_P450_sf"/>
</dbReference>
<evidence type="ECO:0000256" key="10">
    <source>
        <dbReference type="ARBA" id="ARBA00023033"/>
    </source>
</evidence>
<proteinExistence type="inferred from homology"/>
<gene>
    <name evidence="14" type="ORF">K458DRAFT_466225</name>
</gene>
<evidence type="ECO:0000256" key="6">
    <source>
        <dbReference type="ARBA" id="ARBA00022723"/>
    </source>
</evidence>
<keyword evidence="7" id="KW-1133">Transmembrane helix</keyword>
<comment type="subcellular location">
    <subcellularLocation>
        <location evidence="2">Membrane</location>
    </subcellularLocation>
</comment>
<dbReference type="Proteomes" id="UP000799291">
    <property type="component" value="Unassembled WGS sequence"/>
</dbReference>
<keyword evidence="9 12" id="KW-0408">Iron</keyword>
<dbReference type="PANTHER" id="PTHR24305">
    <property type="entry name" value="CYTOCHROME P450"/>
    <property type="match status" value="1"/>
</dbReference>
<feature type="binding site" description="axial binding residue" evidence="12">
    <location>
        <position position="413"/>
    </location>
    <ligand>
        <name>heme</name>
        <dbReference type="ChEBI" id="CHEBI:30413"/>
    </ligand>
    <ligandPart>
        <name>Fe</name>
        <dbReference type="ChEBI" id="CHEBI:18248"/>
    </ligandPart>
</feature>
<evidence type="ECO:0000313" key="15">
    <source>
        <dbReference type="Proteomes" id="UP000799291"/>
    </source>
</evidence>
<dbReference type="InterPro" id="IPR001128">
    <property type="entry name" value="Cyt_P450"/>
</dbReference>
<dbReference type="GO" id="GO:0016705">
    <property type="term" value="F:oxidoreductase activity, acting on paired donors, with incorporation or reduction of molecular oxygen"/>
    <property type="evidence" value="ECO:0007669"/>
    <property type="project" value="InterPro"/>
</dbReference>
<dbReference type="FunFam" id="1.10.630.10:FF:000158">
    <property type="entry name" value="Cytochrome P450, putative (Eurofung)"/>
    <property type="match status" value="1"/>
</dbReference>
<keyword evidence="8 13" id="KW-0560">Oxidoreductase</keyword>
<keyword evidence="15" id="KW-1185">Reference proteome</keyword>
<comment type="cofactor">
    <cofactor evidence="1 12">
        <name>heme</name>
        <dbReference type="ChEBI" id="CHEBI:30413"/>
    </cofactor>
</comment>
<evidence type="ECO:0000256" key="12">
    <source>
        <dbReference type="PIRSR" id="PIRSR602401-1"/>
    </source>
</evidence>
<dbReference type="GO" id="GO:0016020">
    <property type="term" value="C:membrane"/>
    <property type="evidence" value="ECO:0007669"/>
    <property type="project" value="UniProtKB-SubCell"/>
</dbReference>
<dbReference type="Pfam" id="PF00067">
    <property type="entry name" value="p450"/>
    <property type="match status" value="1"/>
</dbReference>
<evidence type="ECO:0000256" key="11">
    <source>
        <dbReference type="ARBA" id="ARBA00023136"/>
    </source>
</evidence>
<reference evidence="14" key="1">
    <citation type="journal article" date="2020" name="Stud. Mycol.">
        <title>101 Dothideomycetes genomes: a test case for predicting lifestyles and emergence of pathogens.</title>
        <authorList>
            <person name="Haridas S."/>
            <person name="Albert R."/>
            <person name="Binder M."/>
            <person name="Bloem J."/>
            <person name="Labutti K."/>
            <person name="Salamov A."/>
            <person name="Andreopoulos B."/>
            <person name="Baker S."/>
            <person name="Barry K."/>
            <person name="Bills G."/>
            <person name="Bluhm B."/>
            <person name="Cannon C."/>
            <person name="Castanera R."/>
            <person name="Culley D."/>
            <person name="Daum C."/>
            <person name="Ezra D."/>
            <person name="Gonzalez J."/>
            <person name="Henrissat B."/>
            <person name="Kuo A."/>
            <person name="Liang C."/>
            <person name="Lipzen A."/>
            <person name="Lutzoni F."/>
            <person name="Magnuson J."/>
            <person name="Mondo S."/>
            <person name="Nolan M."/>
            <person name="Ohm R."/>
            <person name="Pangilinan J."/>
            <person name="Park H.-J."/>
            <person name="Ramirez L."/>
            <person name="Alfaro M."/>
            <person name="Sun H."/>
            <person name="Tritt A."/>
            <person name="Yoshinaga Y."/>
            <person name="Zwiers L.-H."/>
            <person name="Turgeon B."/>
            <person name="Goodwin S."/>
            <person name="Spatafora J."/>
            <person name="Crous P."/>
            <person name="Grigoriev I."/>
        </authorList>
    </citation>
    <scope>NUCLEOTIDE SEQUENCE</scope>
    <source>
        <strain evidence="14">CBS 122367</strain>
    </source>
</reference>
<dbReference type="PRINTS" id="PR00463">
    <property type="entry name" value="EP450I"/>
</dbReference>
<keyword evidence="5" id="KW-0812">Transmembrane</keyword>
<comment type="similarity">
    <text evidence="3 13">Belongs to the cytochrome P450 family.</text>
</comment>
<evidence type="ECO:0000256" key="5">
    <source>
        <dbReference type="ARBA" id="ARBA00022692"/>
    </source>
</evidence>
<dbReference type="PRINTS" id="PR00385">
    <property type="entry name" value="P450"/>
</dbReference>